<comment type="caution">
    <text evidence="2">The sequence shown here is derived from an EMBL/GenBank/DDBJ whole genome shotgun (WGS) entry which is preliminary data.</text>
</comment>
<evidence type="ECO:0000313" key="2">
    <source>
        <dbReference type="EMBL" id="CAK7229740.1"/>
    </source>
</evidence>
<dbReference type="Proteomes" id="UP001642405">
    <property type="component" value="Unassembled WGS sequence"/>
</dbReference>
<reference evidence="2 3" key="1">
    <citation type="submission" date="2024-01" db="EMBL/GenBank/DDBJ databases">
        <authorList>
            <person name="Allen C."/>
            <person name="Tagirdzhanova G."/>
        </authorList>
    </citation>
    <scope>NUCLEOTIDE SEQUENCE [LARGE SCALE GENOMIC DNA]</scope>
</reference>
<dbReference type="EMBL" id="CAWUHB010000050">
    <property type="protein sequence ID" value="CAK7229740.1"/>
    <property type="molecule type" value="Genomic_DNA"/>
</dbReference>
<protein>
    <submittedName>
        <fullName evidence="2">Uncharacterized protein</fullName>
    </submittedName>
</protein>
<accession>A0ABP0CDQ2</accession>
<feature type="compositionally biased region" description="Polar residues" evidence="1">
    <location>
        <begin position="35"/>
        <end position="47"/>
    </location>
</feature>
<feature type="compositionally biased region" description="Basic and acidic residues" evidence="1">
    <location>
        <begin position="49"/>
        <end position="59"/>
    </location>
</feature>
<feature type="region of interest" description="Disordered" evidence="1">
    <location>
        <begin position="35"/>
        <end position="72"/>
    </location>
</feature>
<name>A0ABP0CDQ2_9PEZI</name>
<evidence type="ECO:0000313" key="3">
    <source>
        <dbReference type="Proteomes" id="UP001642405"/>
    </source>
</evidence>
<gene>
    <name evidence="2" type="ORF">SCUCBS95973_007330</name>
</gene>
<proteinExistence type="predicted"/>
<keyword evidence="3" id="KW-1185">Reference proteome</keyword>
<evidence type="ECO:0000256" key="1">
    <source>
        <dbReference type="SAM" id="MobiDB-lite"/>
    </source>
</evidence>
<organism evidence="2 3">
    <name type="scientific">Sporothrix curviconia</name>
    <dbReference type="NCBI Taxonomy" id="1260050"/>
    <lineage>
        <taxon>Eukaryota</taxon>
        <taxon>Fungi</taxon>
        <taxon>Dikarya</taxon>
        <taxon>Ascomycota</taxon>
        <taxon>Pezizomycotina</taxon>
        <taxon>Sordariomycetes</taxon>
        <taxon>Sordariomycetidae</taxon>
        <taxon>Ophiostomatales</taxon>
        <taxon>Ophiostomataceae</taxon>
        <taxon>Sporothrix</taxon>
    </lineage>
</organism>
<sequence length="72" mass="7735">MVGQETPKVQPWKAMKTLEQETNPVMANLHNFTTVEPTMGNAGSTVSRPIDRQTAHETKLAASAGSSQNPGK</sequence>